<gene>
    <name evidence="4" type="ORF">KUTeg_021849</name>
</gene>
<dbReference type="InterPro" id="IPR025659">
    <property type="entry name" value="Tubby-like_C"/>
</dbReference>
<keyword evidence="2" id="KW-0564">Palmitate</keyword>
<comment type="similarity">
    <text evidence="1 2">Belongs to the phospholipid scramblase family.</text>
</comment>
<dbReference type="InterPro" id="IPR005552">
    <property type="entry name" value="Scramblase"/>
</dbReference>
<comment type="function">
    <text evidence="2">May mediate accelerated ATP-independent bidirectional transbilayer migration of phospholipids upon binding calcium ions that results in a loss of phospholipid asymmetry in the plasma membrane.</text>
</comment>
<dbReference type="SUPFAM" id="SSF54518">
    <property type="entry name" value="Tubby C-terminal domain-like"/>
    <property type="match status" value="1"/>
</dbReference>
<dbReference type="PANTHER" id="PTHR23248">
    <property type="entry name" value="PHOSPHOLIPID SCRAMBLASE-RELATED"/>
    <property type="match status" value="1"/>
</dbReference>
<accession>A0ABQ9EA34</accession>
<keyword evidence="2" id="KW-0106">Calcium</keyword>
<keyword evidence="5" id="KW-1185">Reference proteome</keyword>
<comment type="caution">
    <text evidence="4">The sequence shown here is derived from an EMBL/GenBank/DDBJ whole genome shotgun (WGS) entry which is preliminary data.</text>
</comment>
<keyword evidence="2" id="KW-0449">Lipoprotein</keyword>
<name>A0ABQ9EA34_TEGGR</name>
<protein>
    <recommendedName>
        <fullName evidence="2">Phospholipid scramblase</fullName>
    </recommendedName>
</protein>
<evidence type="ECO:0000313" key="5">
    <source>
        <dbReference type="Proteomes" id="UP001217089"/>
    </source>
</evidence>
<dbReference type="Pfam" id="PF03803">
    <property type="entry name" value="Scramblase"/>
    <property type="match status" value="1"/>
</dbReference>
<dbReference type="PANTHER" id="PTHR23248:SF63">
    <property type="entry name" value="PHOSPHOLIPID SCRAMBLASE"/>
    <property type="match status" value="1"/>
</dbReference>
<sequence>MYMGENQMAQQPPVTSQPGGPPPGYNQSGQPGAYQQPPGYQQQYGQGGYGVQPGYGHPGYGMQMQGVPGMPGVPGNPMQVMWMAKPDPVPGCPPGLEYLTSIDQLLEVIRVGREFKCCAGCPWCAGFDGCAHEIAIEAPVGNIVGYVKQECSSWVPRFVIRDSDHNDILRIKGPCCICQGICCTWDQEFPVFSSDEQHEVGKISKQWTGLVKEMFTDADNFGVSFPADLDVRVKATLIGAVFLIDFMYFEQKQNNNRH</sequence>
<comment type="cofactor">
    <cofactor evidence="2">
        <name>Ca(2+)</name>
        <dbReference type="ChEBI" id="CHEBI:29108"/>
    </cofactor>
</comment>
<dbReference type="EMBL" id="JARBDR010000919">
    <property type="protein sequence ID" value="KAJ8300330.1"/>
    <property type="molecule type" value="Genomic_DNA"/>
</dbReference>
<feature type="compositionally biased region" description="Low complexity" evidence="3">
    <location>
        <begin position="29"/>
        <end position="44"/>
    </location>
</feature>
<dbReference type="Proteomes" id="UP001217089">
    <property type="component" value="Unassembled WGS sequence"/>
</dbReference>
<evidence type="ECO:0000313" key="4">
    <source>
        <dbReference type="EMBL" id="KAJ8300330.1"/>
    </source>
</evidence>
<feature type="region of interest" description="Disordered" evidence="3">
    <location>
        <begin position="1"/>
        <end position="47"/>
    </location>
</feature>
<proteinExistence type="inferred from homology"/>
<evidence type="ECO:0000256" key="2">
    <source>
        <dbReference type="RuleBase" id="RU363116"/>
    </source>
</evidence>
<organism evidence="4 5">
    <name type="scientific">Tegillarca granosa</name>
    <name type="common">Malaysian cockle</name>
    <name type="synonym">Anadara granosa</name>
    <dbReference type="NCBI Taxonomy" id="220873"/>
    <lineage>
        <taxon>Eukaryota</taxon>
        <taxon>Metazoa</taxon>
        <taxon>Spiralia</taxon>
        <taxon>Lophotrochozoa</taxon>
        <taxon>Mollusca</taxon>
        <taxon>Bivalvia</taxon>
        <taxon>Autobranchia</taxon>
        <taxon>Pteriomorphia</taxon>
        <taxon>Arcoida</taxon>
        <taxon>Arcoidea</taxon>
        <taxon>Arcidae</taxon>
        <taxon>Tegillarca</taxon>
    </lineage>
</organism>
<evidence type="ECO:0000256" key="3">
    <source>
        <dbReference type="SAM" id="MobiDB-lite"/>
    </source>
</evidence>
<reference evidence="4 5" key="1">
    <citation type="submission" date="2022-12" db="EMBL/GenBank/DDBJ databases">
        <title>Chromosome-level genome of Tegillarca granosa.</title>
        <authorList>
            <person name="Kim J."/>
        </authorList>
    </citation>
    <scope>NUCLEOTIDE SEQUENCE [LARGE SCALE GENOMIC DNA]</scope>
    <source>
        <strain evidence="4">Teg-2019</strain>
        <tissue evidence="4">Adductor muscle</tissue>
    </source>
</reference>
<evidence type="ECO:0000256" key="1">
    <source>
        <dbReference type="ARBA" id="ARBA00005350"/>
    </source>
</evidence>